<feature type="non-terminal residue" evidence="4">
    <location>
        <position position="106"/>
    </location>
</feature>
<dbReference type="GeneID" id="37123374"/>
<dbReference type="Proteomes" id="UP000247647">
    <property type="component" value="Unassembled WGS sequence"/>
</dbReference>
<dbReference type="EMBL" id="KZ821520">
    <property type="protein sequence ID" value="PYH28339.1"/>
    <property type="molecule type" value="Genomic_DNA"/>
</dbReference>
<dbReference type="OrthoDB" id="4170557at2759"/>
<dbReference type="RefSeq" id="XP_025473817.1">
    <property type="nucleotide sequence ID" value="XM_025620918.1"/>
</dbReference>
<gene>
    <name evidence="4" type="ORF">BO87DRAFT_346912</name>
</gene>
<evidence type="ECO:0000259" key="3">
    <source>
        <dbReference type="Pfam" id="PF00176"/>
    </source>
</evidence>
<dbReference type="PANTHER" id="PTHR45629:SF7">
    <property type="entry name" value="DNA EXCISION REPAIR PROTEIN ERCC-6-RELATED"/>
    <property type="match status" value="1"/>
</dbReference>
<dbReference type="PANTHER" id="PTHR45629">
    <property type="entry name" value="SNF2/RAD54 FAMILY MEMBER"/>
    <property type="match status" value="1"/>
</dbReference>
<dbReference type="InterPro" id="IPR038718">
    <property type="entry name" value="SNF2-like_sf"/>
</dbReference>
<dbReference type="InterPro" id="IPR027417">
    <property type="entry name" value="P-loop_NTPase"/>
</dbReference>
<evidence type="ECO:0000256" key="1">
    <source>
        <dbReference type="ARBA" id="ARBA00022741"/>
    </source>
</evidence>
<keyword evidence="1" id="KW-0547">Nucleotide-binding</keyword>
<protein>
    <recommendedName>
        <fullName evidence="3">SNF2 N-terminal domain-containing protein</fullName>
    </recommendedName>
</protein>
<dbReference type="AlphaFoldDB" id="A0A318Y3F8"/>
<organism evidence="4 5">
    <name type="scientific">Aspergillus neoniger (strain CBS 115656)</name>
    <dbReference type="NCBI Taxonomy" id="1448310"/>
    <lineage>
        <taxon>Eukaryota</taxon>
        <taxon>Fungi</taxon>
        <taxon>Dikarya</taxon>
        <taxon>Ascomycota</taxon>
        <taxon>Pezizomycotina</taxon>
        <taxon>Eurotiomycetes</taxon>
        <taxon>Eurotiomycetidae</taxon>
        <taxon>Eurotiales</taxon>
        <taxon>Aspergillaceae</taxon>
        <taxon>Aspergillus</taxon>
        <taxon>Aspergillus subgen. Circumdati</taxon>
    </lineage>
</organism>
<sequence length="106" mass="11608">MQSQEASAVRGGILAHAPGLGKTVTALTHIYLAPNLLPPGKKSYRPILICCPASVVGQWADEVWNRFGGVFNVIIFHGFKTMKRGPMRKAHIVETISDLRKKLEGL</sequence>
<reference evidence="4" key="1">
    <citation type="submission" date="2016-12" db="EMBL/GenBank/DDBJ databases">
        <title>The genomes of Aspergillus section Nigri reveals drivers in fungal speciation.</title>
        <authorList>
            <consortium name="DOE Joint Genome Institute"/>
            <person name="Vesth T.C."/>
            <person name="Nybo J."/>
            <person name="Theobald S."/>
            <person name="Brandl J."/>
            <person name="Frisvad J.C."/>
            <person name="Nielsen K.F."/>
            <person name="Lyhne E.K."/>
            <person name="Kogle M.E."/>
            <person name="Kuo A."/>
            <person name="Riley R."/>
            <person name="Clum A."/>
            <person name="Nolan M."/>
            <person name="Lipzen A."/>
            <person name="Salamov A."/>
            <person name="Henrissat B."/>
            <person name="Wiebenga A."/>
            <person name="De Vries R.P."/>
            <person name="Grigoriev I.V."/>
            <person name="Mortensen U.H."/>
            <person name="Andersen M.R."/>
            <person name="Baker S.E."/>
        </authorList>
    </citation>
    <scope>NUCLEOTIDE SEQUENCE [LARGE SCALE GENOMIC DNA]</scope>
    <source>
        <strain evidence="4">CBS 115656</strain>
    </source>
</reference>
<feature type="domain" description="SNF2 N-terminal" evidence="3">
    <location>
        <begin position="4"/>
        <end position="83"/>
    </location>
</feature>
<dbReference type="SUPFAM" id="SSF52540">
    <property type="entry name" value="P-loop containing nucleoside triphosphate hydrolases"/>
    <property type="match status" value="1"/>
</dbReference>
<keyword evidence="2" id="KW-0067">ATP-binding</keyword>
<dbReference type="GO" id="GO:0005524">
    <property type="term" value="F:ATP binding"/>
    <property type="evidence" value="ECO:0007669"/>
    <property type="project" value="InterPro"/>
</dbReference>
<accession>A0A318Y3F8</accession>
<evidence type="ECO:0000313" key="4">
    <source>
        <dbReference type="EMBL" id="PYH28339.1"/>
    </source>
</evidence>
<name>A0A318Y3F8_ASPNB</name>
<dbReference type="InterPro" id="IPR050496">
    <property type="entry name" value="SNF2_RAD54_helicase_repair"/>
</dbReference>
<dbReference type="Gene3D" id="3.40.50.10810">
    <property type="entry name" value="Tandem AAA-ATPase domain"/>
    <property type="match status" value="1"/>
</dbReference>
<keyword evidence="5" id="KW-1185">Reference proteome</keyword>
<proteinExistence type="predicted"/>
<dbReference type="Pfam" id="PF00176">
    <property type="entry name" value="SNF2-rel_dom"/>
    <property type="match status" value="1"/>
</dbReference>
<dbReference type="InterPro" id="IPR000330">
    <property type="entry name" value="SNF2_N"/>
</dbReference>
<evidence type="ECO:0000313" key="5">
    <source>
        <dbReference type="Proteomes" id="UP000247647"/>
    </source>
</evidence>
<evidence type="ECO:0000256" key="2">
    <source>
        <dbReference type="ARBA" id="ARBA00022840"/>
    </source>
</evidence>